<protein>
    <submittedName>
        <fullName evidence="1">Phosphoheptose isomerase</fullName>
    </submittedName>
</protein>
<comment type="caution">
    <text evidence="1">The sequence shown here is derived from an EMBL/GenBank/DDBJ whole genome shotgun (WGS) entry which is preliminary data.</text>
</comment>
<dbReference type="EMBL" id="JAUSWO010000001">
    <property type="protein sequence ID" value="MDQ0513985.1"/>
    <property type="molecule type" value="Genomic_DNA"/>
</dbReference>
<dbReference type="GO" id="GO:0016853">
    <property type="term" value="F:isomerase activity"/>
    <property type="evidence" value="ECO:0007669"/>
    <property type="project" value="UniProtKB-KW"/>
</dbReference>
<proteinExistence type="predicted"/>
<reference evidence="1" key="1">
    <citation type="submission" date="2023-07" db="EMBL/GenBank/DDBJ databases">
        <title>Genomic Encyclopedia of Type Strains, Phase IV (KMG-IV): sequencing the most valuable type-strain genomes for metagenomic binning, comparative biology and taxonomic classification.</title>
        <authorList>
            <person name="Goeker M."/>
        </authorList>
    </citation>
    <scope>NUCLEOTIDE SEQUENCE [LARGE SCALE GENOMIC DNA]</scope>
    <source>
        <strain evidence="1">DSM 21204</strain>
    </source>
</reference>
<evidence type="ECO:0000313" key="1">
    <source>
        <dbReference type="EMBL" id="MDQ0513985.1"/>
    </source>
</evidence>
<keyword evidence="2" id="KW-1185">Reference proteome</keyword>
<keyword evidence="1" id="KW-0413">Isomerase</keyword>
<accession>A0ABU0LZ60</accession>
<dbReference type="RefSeq" id="WP_256547321.1">
    <property type="nucleotide sequence ID" value="NZ_CP101809.1"/>
</dbReference>
<sequence>MINDELIIIELKRPQIKIGLEDIHQALSYSIFIKEKVKLSQKIKTFLISDRYDMEEVAESIAEELNKSEKLFIRSYSDLLRDAKKFNEEFINKYDEIKKFHNDK</sequence>
<organism evidence="1 2">
    <name type="scientific">Mycoplasmoides fastidiosum</name>
    <dbReference type="NCBI Taxonomy" id="92758"/>
    <lineage>
        <taxon>Bacteria</taxon>
        <taxon>Bacillati</taxon>
        <taxon>Mycoplasmatota</taxon>
        <taxon>Mycoplasmoidales</taxon>
        <taxon>Mycoplasmoidaceae</taxon>
        <taxon>Mycoplasmoides</taxon>
    </lineage>
</organism>
<evidence type="ECO:0000313" key="2">
    <source>
        <dbReference type="Proteomes" id="UP001240643"/>
    </source>
</evidence>
<dbReference type="Proteomes" id="UP001240643">
    <property type="component" value="Unassembled WGS sequence"/>
</dbReference>
<gene>
    <name evidence="1" type="ORF">J2Z62_000423</name>
</gene>
<name>A0ABU0LZ60_9BACT</name>